<evidence type="ECO:0000313" key="2">
    <source>
        <dbReference type="Proteomes" id="UP001055125"/>
    </source>
</evidence>
<keyword evidence="2" id="KW-1185">Reference proteome</keyword>
<dbReference type="Proteomes" id="UP001055125">
    <property type="component" value="Unassembled WGS sequence"/>
</dbReference>
<reference evidence="1" key="2">
    <citation type="submission" date="2021-08" db="EMBL/GenBank/DDBJ databases">
        <authorList>
            <person name="Tani A."/>
            <person name="Ola A."/>
            <person name="Ogura Y."/>
            <person name="Katsura K."/>
            <person name="Hayashi T."/>
        </authorList>
    </citation>
    <scope>NUCLEOTIDE SEQUENCE</scope>
    <source>
        <strain evidence="1">DSM 19015</strain>
    </source>
</reference>
<organism evidence="1 2">
    <name type="scientific">Methylobacterium iners</name>
    <dbReference type="NCBI Taxonomy" id="418707"/>
    <lineage>
        <taxon>Bacteria</taxon>
        <taxon>Pseudomonadati</taxon>
        <taxon>Pseudomonadota</taxon>
        <taxon>Alphaproteobacteria</taxon>
        <taxon>Hyphomicrobiales</taxon>
        <taxon>Methylobacteriaceae</taxon>
        <taxon>Methylobacterium</taxon>
    </lineage>
</organism>
<comment type="caution">
    <text evidence="1">The sequence shown here is derived from an EMBL/GenBank/DDBJ whole genome shotgun (WGS) entry which is preliminary data.</text>
</comment>
<reference evidence="1" key="1">
    <citation type="journal article" date="2021" name="Front. Microbiol.">
        <title>Comprehensive Comparative Genomics and Phenotyping of Methylobacterium Species.</title>
        <authorList>
            <person name="Alessa O."/>
            <person name="Ogura Y."/>
            <person name="Fujitani Y."/>
            <person name="Takami H."/>
            <person name="Hayashi T."/>
            <person name="Sahin N."/>
            <person name="Tani A."/>
        </authorList>
    </citation>
    <scope>NUCLEOTIDE SEQUENCE</scope>
    <source>
        <strain evidence="1">DSM 19015</strain>
    </source>
</reference>
<protein>
    <recommendedName>
        <fullName evidence="3">Response regulatory domain-containing protein</fullName>
    </recommendedName>
</protein>
<sequence length="115" mass="11978">MAAPGTPPLLLLTEDDVITGFSLREVLTDAGFRVPGPPWSKGDAPAPVLRGARAPFPVPSSAVQAATRVSLRGASRLSKPVSSRDVVATLDDPSLLVPDRLRHPQTSGTALLAHP</sequence>
<gene>
    <name evidence="1" type="ORF">OCOJLMKI_2922</name>
</gene>
<name>A0ABQ4RXY6_9HYPH</name>
<evidence type="ECO:0008006" key="3">
    <source>
        <dbReference type="Google" id="ProtNLM"/>
    </source>
</evidence>
<accession>A0ABQ4RXY6</accession>
<evidence type="ECO:0000313" key="1">
    <source>
        <dbReference type="EMBL" id="GJD95708.1"/>
    </source>
</evidence>
<proteinExistence type="predicted"/>
<dbReference type="EMBL" id="BPQP01000045">
    <property type="protein sequence ID" value="GJD95708.1"/>
    <property type="molecule type" value="Genomic_DNA"/>
</dbReference>